<dbReference type="RefSeq" id="WP_186738438.1">
    <property type="nucleotide sequence ID" value="NZ_VFIA01000018.1"/>
</dbReference>
<proteinExistence type="inferred from homology"/>
<evidence type="ECO:0000256" key="1">
    <source>
        <dbReference type="ARBA" id="ARBA00006739"/>
    </source>
</evidence>
<sequence length="294" mass="33747">MISIVIPVHNRKEYTRQCLACLTAQTYRNFQIIVVDDGSTDGTDTMIQEEYPEVVLLKGDGNLWWTEATNCGIRYAQQHEDHQQVNFILTLNDDTRVNPNYLQTMLDAYDQYQPCLVGSISVDSDNPNKLEYAGTTFELYTASGRHLAEDYKYDYRELIRQTDHVESHSLPGRGTLIPMQVFNRIGLFDSKNYIHYMADIEFSVRARKAGYRLIVNAASLVYEYVAATGIQVEKKITLKQFIDGFTSIKSPTNLTVRYNFAIAHSKTKVLYFCFDIGRICAGFVLRKVRLMKPL</sequence>
<dbReference type="Gene3D" id="3.90.550.10">
    <property type="entry name" value="Spore Coat Polysaccharide Biosynthesis Protein SpsA, Chain A"/>
    <property type="match status" value="1"/>
</dbReference>
<comment type="similarity">
    <text evidence="1">Belongs to the glycosyltransferase 2 family.</text>
</comment>
<evidence type="ECO:0000259" key="4">
    <source>
        <dbReference type="Pfam" id="PF00535"/>
    </source>
</evidence>
<evidence type="ECO:0000256" key="3">
    <source>
        <dbReference type="ARBA" id="ARBA00022679"/>
    </source>
</evidence>
<name>A0ABR6W8U1_9BACT</name>
<keyword evidence="2" id="KW-0328">Glycosyltransferase</keyword>
<dbReference type="Proteomes" id="UP000700732">
    <property type="component" value="Unassembled WGS sequence"/>
</dbReference>
<comment type="caution">
    <text evidence="5">The sequence shown here is derived from an EMBL/GenBank/DDBJ whole genome shotgun (WGS) entry which is preliminary data.</text>
</comment>
<gene>
    <name evidence="5" type="ORF">FH603_3193</name>
</gene>
<accession>A0ABR6W8U1</accession>
<feature type="domain" description="Glycosyltransferase 2-like" evidence="4">
    <location>
        <begin position="3"/>
        <end position="150"/>
    </location>
</feature>
<reference evidence="5 6" key="1">
    <citation type="submission" date="2019-06" db="EMBL/GenBank/DDBJ databases">
        <title>Spirosoma utsteinense sp. nov. isolated from Antarctic ice-free soils.</title>
        <authorList>
            <person name="Tahon G."/>
        </authorList>
    </citation>
    <scope>NUCLEOTIDE SEQUENCE [LARGE SCALE GENOMIC DNA]</scope>
    <source>
        <strain evidence="5 6">LMG 31447</strain>
    </source>
</reference>
<keyword evidence="3" id="KW-0808">Transferase</keyword>
<dbReference type="PANTHER" id="PTHR43179">
    <property type="entry name" value="RHAMNOSYLTRANSFERASE WBBL"/>
    <property type="match status" value="1"/>
</dbReference>
<dbReference type="PANTHER" id="PTHR43179:SF12">
    <property type="entry name" value="GALACTOFURANOSYLTRANSFERASE GLFT2"/>
    <property type="match status" value="1"/>
</dbReference>
<organism evidence="5 6">
    <name type="scientific">Spirosoma utsteinense</name>
    <dbReference type="NCBI Taxonomy" id="2585773"/>
    <lineage>
        <taxon>Bacteria</taxon>
        <taxon>Pseudomonadati</taxon>
        <taxon>Bacteroidota</taxon>
        <taxon>Cytophagia</taxon>
        <taxon>Cytophagales</taxon>
        <taxon>Cytophagaceae</taxon>
        <taxon>Spirosoma</taxon>
    </lineage>
</organism>
<evidence type="ECO:0000256" key="2">
    <source>
        <dbReference type="ARBA" id="ARBA00022676"/>
    </source>
</evidence>
<evidence type="ECO:0000313" key="5">
    <source>
        <dbReference type="EMBL" id="MBC3792679.1"/>
    </source>
</evidence>
<dbReference type="Pfam" id="PF00535">
    <property type="entry name" value="Glycos_transf_2"/>
    <property type="match status" value="1"/>
</dbReference>
<protein>
    <submittedName>
        <fullName evidence="5">GT2 family glycosyltransferase</fullName>
    </submittedName>
</protein>
<dbReference type="InterPro" id="IPR001173">
    <property type="entry name" value="Glyco_trans_2-like"/>
</dbReference>
<dbReference type="EMBL" id="VFIA01000018">
    <property type="protein sequence ID" value="MBC3792679.1"/>
    <property type="molecule type" value="Genomic_DNA"/>
</dbReference>
<evidence type="ECO:0000313" key="6">
    <source>
        <dbReference type="Proteomes" id="UP000700732"/>
    </source>
</evidence>
<dbReference type="InterPro" id="IPR029044">
    <property type="entry name" value="Nucleotide-diphossugar_trans"/>
</dbReference>
<dbReference type="SUPFAM" id="SSF53448">
    <property type="entry name" value="Nucleotide-diphospho-sugar transferases"/>
    <property type="match status" value="1"/>
</dbReference>
<keyword evidence="6" id="KW-1185">Reference proteome</keyword>